<protein>
    <submittedName>
        <fullName evidence="1">Uncharacterized protein</fullName>
    </submittedName>
</protein>
<evidence type="ECO:0000313" key="1">
    <source>
        <dbReference type="EMBL" id="PJA90318.1"/>
    </source>
</evidence>
<organism evidence="1 2">
    <name type="scientific">Candidatus Magasanikbacteria bacterium CG_4_9_14_3_um_filter_32_9</name>
    <dbReference type="NCBI Taxonomy" id="1974644"/>
    <lineage>
        <taxon>Bacteria</taxon>
        <taxon>Candidatus Magasanikiibacteriota</taxon>
    </lineage>
</organism>
<comment type="caution">
    <text evidence="1">The sequence shown here is derived from an EMBL/GenBank/DDBJ whole genome shotgun (WGS) entry which is preliminary data.</text>
</comment>
<dbReference type="EMBL" id="PFVJ01000014">
    <property type="protein sequence ID" value="PJA90318.1"/>
    <property type="molecule type" value="Genomic_DNA"/>
</dbReference>
<reference evidence="2" key="1">
    <citation type="submission" date="2017-09" db="EMBL/GenBank/DDBJ databases">
        <title>Depth-based differentiation of microbial function through sediment-hosted aquifers and enrichment of novel symbionts in the deep terrestrial subsurface.</title>
        <authorList>
            <person name="Probst A.J."/>
            <person name="Ladd B."/>
            <person name="Jarett J.K."/>
            <person name="Geller-Mcgrath D.E."/>
            <person name="Sieber C.M.K."/>
            <person name="Emerson J.B."/>
            <person name="Anantharaman K."/>
            <person name="Thomas B.C."/>
            <person name="Malmstrom R."/>
            <person name="Stieglmeier M."/>
            <person name="Klingl A."/>
            <person name="Woyke T."/>
            <person name="Ryan C.M."/>
            <person name="Banfield J.F."/>
        </authorList>
    </citation>
    <scope>NUCLEOTIDE SEQUENCE [LARGE SCALE GENOMIC DNA]</scope>
</reference>
<gene>
    <name evidence="1" type="ORF">CO137_00555</name>
</gene>
<name>A0A2M7Z7N8_9BACT</name>
<proteinExistence type="predicted"/>
<dbReference type="AlphaFoldDB" id="A0A2M7Z7N8"/>
<evidence type="ECO:0000313" key="2">
    <source>
        <dbReference type="Proteomes" id="UP000230843"/>
    </source>
</evidence>
<accession>A0A2M7Z7N8</accession>
<sequence>MRNNVCEFPNAKCVVCGIRAFGKKDFLCENCAHPEKIITYCVSCKEYMEINIVQLAQLLKIAENEEIPASFGVSIKMNACNKCFEKDGKFRVEFYKIGNVIKNRAD</sequence>
<dbReference type="Proteomes" id="UP000230843">
    <property type="component" value="Unassembled WGS sequence"/>
</dbReference>